<evidence type="ECO:0000256" key="1">
    <source>
        <dbReference type="SAM" id="SignalP"/>
    </source>
</evidence>
<accession>A0A167E0R5</accession>
<dbReference type="Proteomes" id="UP000076503">
    <property type="component" value="Unassembled WGS sequence"/>
</dbReference>
<keyword evidence="1" id="KW-0732">Signal</keyword>
<dbReference type="AlphaFoldDB" id="A0A167E0R5"/>
<evidence type="ECO:0000313" key="2">
    <source>
        <dbReference type="EMBL" id="KZN49852.1"/>
    </source>
</evidence>
<protein>
    <submittedName>
        <fullName evidence="2">Uncharacterized protein</fullName>
    </submittedName>
</protein>
<sequence length="180" mass="19685">MDFDFMKSPLILALMSAGGFSTSILAAENVGVKSIRIENDVVYFQTHIDKVHSIPSCVTENNSPYWTLSLNTASGKVSDSLLVTAVSEKRQIAVKSAGDCLDASGYERAISVELGDVIAQSPVRANARAALYQGDGVTKIGEILTATEHQPGKFSYHVMPHLSHNRVNRIRLHDFIGRRR</sequence>
<name>A0A167E0R5_9GAMM</name>
<feature type="chain" id="PRO_5007885592" evidence="1">
    <location>
        <begin position="27"/>
        <end position="180"/>
    </location>
</feature>
<feature type="signal peptide" evidence="1">
    <location>
        <begin position="1"/>
        <end position="26"/>
    </location>
</feature>
<evidence type="ECO:0000313" key="3">
    <source>
        <dbReference type="Proteomes" id="UP000076503"/>
    </source>
</evidence>
<gene>
    <name evidence="2" type="ORF">N476_18845</name>
</gene>
<reference evidence="2 3" key="1">
    <citation type="submission" date="2013-07" db="EMBL/GenBank/DDBJ databases">
        <title>Comparative Genomic and Metabolomic Analysis of Twelve Strains of Pseudoalteromonas luteoviolacea.</title>
        <authorList>
            <person name="Vynne N.G."/>
            <person name="Mansson M."/>
            <person name="Gram L."/>
        </authorList>
    </citation>
    <scope>NUCLEOTIDE SEQUENCE [LARGE SCALE GENOMIC DNA]</scope>
    <source>
        <strain evidence="2 3">H33</strain>
    </source>
</reference>
<dbReference type="PATRIC" id="fig|1365251.3.peg.3078"/>
<dbReference type="EMBL" id="AUXZ01000080">
    <property type="protein sequence ID" value="KZN49852.1"/>
    <property type="molecule type" value="Genomic_DNA"/>
</dbReference>
<proteinExistence type="predicted"/>
<organism evidence="2 3">
    <name type="scientific">Pseudoalteromonas luteoviolacea H33</name>
    <dbReference type="NCBI Taxonomy" id="1365251"/>
    <lineage>
        <taxon>Bacteria</taxon>
        <taxon>Pseudomonadati</taxon>
        <taxon>Pseudomonadota</taxon>
        <taxon>Gammaproteobacteria</taxon>
        <taxon>Alteromonadales</taxon>
        <taxon>Pseudoalteromonadaceae</taxon>
        <taxon>Pseudoalteromonas</taxon>
    </lineage>
</organism>
<comment type="caution">
    <text evidence="2">The sequence shown here is derived from an EMBL/GenBank/DDBJ whole genome shotgun (WGS) entry which is preliminary data.</text>
</comment>